<organism evidence="7">
    <name type="scientific">Melanopsichium pennsylvanicum 4</name>
    <dbReference type="NCBI Taxonomy" id="1398559"/>
    <lineage>
        <taxon>Eukaryota</taxon>
        <taxon>Fungi</taxon>
        <taxon>Dikarya</taxon>
        <taxon>Basidiomycota</taxon>
        <taxon>Ustilaginomycotina</taxon>
        <taxon>Ustilaginomycetes</taxon>
        <taxon>Ustilaginales</taxon>
        <taxon>Ustilaginaceae</taxon>
        <taxon>Melanopsichium</taxon>
    </lineage>
</organism>
<accession>A0A077R1J8</accession>
<evidence type="ECO:0000313" key="7">
    <source>
        <dbReference type="EMBL" id="CDI52747.1"/>
    </source>
</evidence>
<dbReference type="EMBL" id="HG529549">
    <property type="protein sequence ID" value="CDI52747.1"/>
    <property type="molecule type" value="Genomic_DNA"/>
</dbReference>
<keyword evidence="5" id="KW-0812">Transmembrane</keyword>
<dbReference type="InterPro" id="IPR001155">
    <property type="entry name" value="OxRdtase_FMN_N"/>
</dbReference>
<evidence type="ECO:0000256" key="5">
    <source>
        <dbReference type="SAM" id="Phobius"/>
    </source>
</evidence>
<dbReference type="InterPro" id="IPR051799">
    <property type="entry name" value="NADH_flavin_oxidoreductase"/>
</dbReference>
<keyword evidence="2" id="KW-0285">Flavoprotein</keyword>
<evidence type="ECO:0000256" key="4">
    <source>
        <dbReference type="ARBA" id="ARBA00023002"/>
    </source>
</evidence>
<reference evidence="7" key="1">
    <citation type="journal article" date="2014" name="Genome Biol. Evol.">
        <title>Gene Loss Rather Than Gene Gain Is Associated with a Host Jump from Monocots to Dicots in the Smut Fungus Melanopsichium pennsylvanicum.</title>
        <authorList>
            <person name="Sharma R."/>
            <person name="Mishra B."/>
            <person name="Runge F."/>
            <person name="Thines M."/>
        </authorList>
    </citation>
    <scope>NUCLEOTIDE SEQUENCE</scope>
    <source>
        <strain evidence="7">4</strain>
    </source>
</reference>
<keyword evidence="5" id="KW-1133">Transmembrane helix</keyword>
<dbReference type="PANTHER" id="PTHR43656">
    <property type="entry name" value="BINDING OXIDOREDUCTASE, PUTATIVE (AFU_ORTHOLOGUE AFUA_2G08260)-RELATED"/>
    <property type="match status" value="1"/>
</dbReference>
<sequence length="541" mass="58069">MSSTGTASEAHLIARSLEFKGGKVAPNRLAKAPLEETLARTGGGPPNYAHFELYRAWARGGWGLIITGNVAIDSKHLGTPWDVVIPTDEKHIAYFTEAMKRYADACTGRDQPDIIDPKSRPLAVVQLVHAGRQSMRGSGRGIREPALAPSAVPMSTMGGLGPISRFLDTLLWGPVAAMTTEQVQQLRDRFVQAALICAEAGFDGVEIHGSHGYQIAAFLSPRTNLRTDQYGGSAENRARLLLEIVDLVREKVERHDFLIGVKLNSSDYVQGGLSEDDALLNVKWLAENGKVDFVEISGGNYENPSFVMDGFDSEKEKAKIEKLSNKNNSANTKSDLKVTATGADTVQGAGVDPTAKTTACTGRREAFFQNFARRCRSVLPADSSLKIILTGGLRSRHGIASAIHPDDGAADMACLGRPAAVFPSLPQRLTNTSLADASPEAGTPDYKVPAVSSLALVPTKIVGAGWGTLWHTFHMAQTVLGKGENAKKGTYKLIKDYTQTGATQTGFKEPNDDLFMLMVMTAIPMIACIGVFVFGSRSPAP</sequence>
<protein>
    <submittedName>
        <fullName evidence="7">Related to NADH oxidase</fullName>
    </submittedName>
</protein>
<evidence type="ECO:0000256" key="3">
    <source>
        <dbReference type="ARBA" id="ARBA00022643"/>
    </source>
</evidence>
<keyword evidence="3" id="KW-0288">FMN</keyword>
<keyword evidence="4" id="KW-0560">Oxidoreductase</keyword>
<feature type="transmembrane region" description="Helical" evidence="5">
    <location>
        <begin position="514"/>
        <end position="535"/>
    </location>
</feature>
<dbReference type="GO" id="GO:0016491">
    <property type="term" value="F:oxidoreductase activity"/>
    <property type="evidence" value="ECO:0007669"/>
    <property type="project" value="UniProtKB-KW"/>
</dbReference>
<keyword evidence="5" id="KW-0472">Membrane</keyword>
<name>A0A077R1J8_9BASI</name>
<evidence type="ECO:0000256" key="2">
    <source>
        <dbReference type="ARBA" id="ARBA00022630"/>
    </source>
</evidence>
<evidence type="ECO:0000259" key="6">
    <source>
        <dbReference type="Pfam" id="PF00724"/>
    </source>
</evidence>
<dbReference type="Gene3D" id="3.20.20.70">
    <property type="entry name" value="Aldolase class I"/>
    <property type="match status" value="1"/>
</dbReference>
<dbReference type="InterPro" id="IPR013785">
    <property type="entry name" value="Aldolase_TIM"/>
</dbReference>
<dbReference type="SUPFAM" id="SSF51395">
    <property type="entry name" value="FMN-linked oxidoreductases"/>
    <property type="match status" value="1"/>
</dbReference>
<evidence type="ECO:0000256" key="1">
    <source>
        <dbReference type="ARBA" id="ARBA00005979"/>
    </source>
</evidence>
<dbReference type="AlphaFoldDB" id="A0A077R1J8"/>
<dbReference type="Pfam" id="PF00724">
    <property type="entry name" value="Oxidored_FMN"/>
    <property type="match status" value="1"/>
</dbReference>
<feature type="domain" description="NADH:flavin oxidoreductase/NADH oxidase N-terminal" evidence="6">
    <location>
        <begin position="27"/>
        <end position="290"/>
    </location>
</feature>
<proteinExistence type="inferred from homology"/>
<dbReference type="GO" id="GO:0010181">
    <property type="term" value="F:FMN binding"/>
    <property type="evidence" value="ECO:0007669"/>
    <property type="project" value="InterPro"/>
</dbReference>
<dbReference type="PANTHER" id="PTHR43656:SF2">
    <property type="entry name" value="BINDING OXIDOREDUCTASE, PUTATIVE (AFU_ORTHOLOGUE AFUA_2G08260)-RELATED"/>
    <property type="match status" value="1"/>
</dbReference>
<comment type="similarity">
    <text evidence="1">Belongs to the NADH:flavin oxidoreductase/NADH oxidase family.</text>
</comment>